<dbReference type="Pfam" id="PF13191">
    <property type="entry name" value="AAA_16"/>
    <property type="match status" value="1"/>
</dbReference>
<dbReference type="InterPro" id="IPR027417">
    <property type="entry name" value="P-loop_NTPase"/>
</dbReference>
<organism evidence="3 4">
    <name type="scientific">Amycolatopsis panacis</name>
    <dbReference type="NCBI Taxonomy" id="2340917"/>
    <lineage>
        <taxon>Bacteria</taxon>
        <taxon>Bacillati</taxon>
        <taxon>Actinomycetota</taxon>
        <taxon>Actinomycetes</taxon>
        <taxon>Pseudonocardiales</taxon>
        <taxon>Pseudonocardiaceae</taxon>
        <taxon>Amycolatopsis</taxon>
    </lineage>
</organism>
<dbReference type="Pfam" id="PF00196">
    <property type="entry name" value="GerE"/>
    <property type="match status" value="1"/>
</dbReference>
<dbReference type="InterPro" id="IPR003593">
    <property type="entry name" value="AAA+_ATPase"/>
</dbReference>
<sequence length="926" mass="98508">MTAVRPAAAGEVLLERGPERGRLTRLVAGLGRGESSAAVVIGVPGTGKTTLLEHTAETAARAGVRVLTARGSATESLLPHGVISQLFAGVPGLSELLWPRSAQPGGRGPGWQEKVCNRLLDSTRWEPTLLIVDDFDLADDRSAAWLTAVLRRRTRTPLMILLAHARVASPVGDSAAITAWWQAAPLPGTVHVVHLRPLTPDAVRRVVDVACTGRAAPGFAAELATLTRDDPTLLREVLARLETSGPDPDLSAVAADARRAVVLDLLERLRPDLAELLRVVAVARTAEEDYLRPLAGTLGMPVGVALRGLAELGLLGAGPERRMDPEVATWVLAGMAPRRRDRLRRAAAEIGHRRAAPEEDVAALLLDSTPIGEPWAADTLCAAAVRWRAAGDYAAAAACYHRALDEPLSPARAARVRVELETVERASCPFTADLRLLQASQASAADRSVRTRLSAVDLMIQRGACGQALRELRELHRSPELTGADRGDLIALHWLAEGRGTGSARSGVPAFADLDPATLSPAQSGAAAWLTTATGRGIRVARRLARRASAAPAEQAPLLAPRLAAAATLTATDDVLEALAAYDSVIRAGSKAGARVPVALALTGQAGIHLQRGRPAGVDEALAAIRALGEPGSWPAPVHDRIAAVTLLVAIFRDGPETARRTAVPHPGTTEDPASPYLLFARGLLELVSHRHHDALYLLQECGRRMLAAGWANPSMLPWRAYAVIACRRVGDHRGATAWLAEEWDLTKAWGGRTAVGYTHLAAGTGIRGQDALFQLTQAVNALQRSPSRLLYVDALLRLAAALLESGQPAGVARHLREAERIAAGAQLTPITARVAALRARLADRPGPRISHRLALRRWRSLPPPALELVRAVLEGTSNAAIAERLAVSKRSVELRLTAIYRQLEITGRAELRELFAVLEGELGAP</sequence>
<dbReference type="SUPFAM" id="SSF52540">
    <property type="entry name" value="P-loop containing nucleoside triphosphate hydrolases"/>
    <property type="match status" value="1"/>
</dbReference>
<dbReference type="GO" id="GO:0006355">
    <property type="term" value="P:regulation of DNA-templated transcription"/>
    <property type="evidence" value="ECO:0007669"/>
    <property type="project" value="InterPro"/>
</dbReference>
<evidence type="ECO:0000259" key="2">
    <source>
        <dbReference type="SMART" id="SM00421"/>
    </source>
</evidence>
<dbReference type="InterPro" id="IPR036388">
    <property type="entry name" value="WH-like_DNA-bd_sf"/>
</dbReference>
<dbReference type="InterPro" id="IPR000792">
    <property type="entry name" value="Tscrpt_reg_LuxR_C"/>
</dbReference>
<evidence type="ECO:0000313" key="3">
    <source>
        <dbReference type="EMBL" id="RJQ76179.1"/>
    </source>
</evidence>
<dbReference type="GO" id="GO:0003677">
    <property type="term" value="F:DNA binding"/>
    <property type="evidence" value="ECO:0007669"/>
    <property type="project" value="InterPro"/>
</dbReference>
<dbReference type="InterPro" id="IPR041664">
    <property type="entry name" value="AAA_16"/>
</dbReference>
<gene>
    <name evidence="3" type="ORF">D5S19_30710</name>
</gene>
<reference evidence="3 4" key="1">
    <citation type="submission" date="2018-09" db="EMBL/GenBank/DDBJ databases">
        <title>YIM PH 21725 draft genome.</title>
        <authorList>
            <person name="Miao C."/>
        </authorList>
    </citation>
    <scope>NUCLEOTIDE SEQUENCE [LARGE SCALE GENOMIC DNA]</scope>
    <source>
        <strain evidence="4">YIM PH21725</strain>
    </source>
</reference>
<protein>
    <submittedName>
        <fullName evidence="3">LuxR family transcriptional regulator</fullName>
    </submittedName>
</protein>
<keyword evidence="4" id="KW-1185">Reference proteome</keyword>
<dbReference type="AlphaFoldDB" id="A0A419HK85"/>
<proteinExistence type="predicted"/>
<dbReference type="InterPro" id="IPR016032">
    <property type="entry name" value="Sig_transdc_resp-reg_C-effctor"/>
</dbReference>
<dbReference type="Proteomes" id="UP000285112">
    <property type="component" value="Unassembled WGS sequence"/>
</dbReference>
<name>A0A419HK85_9PSEU</name>
<dbReference type="SUPFAM" id="SSF46894">
    <property type="entry name" value="C-terminal effector domain of the bipartite response regulators"/>
    <property type="match status" value="1"/>
</dbReference>
<comment type="caution">
    <text evidence="3">The sequence shown here is derived from an EMBL/GenBank/DDBJ whole genome shotgun (WGS) entry which is preliminary data.</text>
</comment>
<evidence type="ECO:0000259" key="1">
    <source>
        <dbReference type="SMART" id="SM00382"/>
    </source>
</evidence>
<evidence type="ECO:0000313" key="4">
    <source>
        <dbReference type="Proteomes" id="UP000285112"/>
    </source>
</evidence>
<dbReference type="Gene3D" id="1.10.10.10">
    <property type="entry name" value="Winged helix-like DNA-binding domain superfamily/Winged helix DNA-binding domain"/>
    <property type="match status" value="1"/>
</dbReference>
<feature type="domain" description="HTH luxR-type" evidence="2">
    <location>
        <begin position="859"/>
        <end position="916"/>
    </location>
</feature>
<dbReference type="SMART" id="SM00421">
    <property type="entry name" value="HTH_LUXR"/>
    <property type="match status" value="1"/>
</dbReference>
<dbReference type="EMBL" id="QZFV01000150">
    <property type="protein sequence ID" value="RJQ76179.1"/>
    <property type="molecule type" value="Genomic_DNA"/>
</dbReference>
<accession>A0A419HK85</accession>
<dbReference type="OrthoDB" id="4335782at2"/>
<feature type="domain" description="AAA+ ATPase" evidence="1">
    <location>
        <begin position="34"/>
        <end position="198"/>
    </location>
</feature>
<dbReference type="RefSeq" id="WP_120026843.1">
    <property type="nucleotide sequence ID" value="NZ_QZFV01000150.1"/>
</dbReference>
<dbReference type="SMART" id="SM00382">
    <property type="entry name" value="AAA"/>
    <property type="match status" value="1"/>
</dbReference>
<dbReference type="Gene3D" id="3.40.50.300">
    <property type="entry name" value="P-loop containing nucleotide triphosphate hydrolases"/>
    <property type="match status" value="1"/>
</dbReference>